<dbReference type="GO" id="GO:0008483">
    <property type="term" value="F:transaminase activity"/>
    <property type="evidence" value="ECO:0007669"/>
    <property type="project" value="UniProtKB-KW"/>
</dbReference>
<evidence type="ECO:0000313" key="7">
    <source>
        <dbReference type="EMBL" id="QDU65648.1"/>
    </source>
</evidence>
<feature type="compositionally biased region" description="Low complexity" evidence="6">
    <location>
        <begin position="28"/>
        <end position="42"/>
    </location>
</feature>
<evidence type="ECO:0000256" key="2">
    <source>
        <dbReference type="ARBA" id="ARBA00037999"/>
    </source>
</evidence>
<proteinExistence type="inferred from homology"/>
<dbReference type="AlphaFoldDB" id="A0A518BF88"/>
<dbReference type="InterPro" id="IPR000653">
    <property type="entry name" value="DegT/StrS_aminotransferase"/>
</dbReference>
<reference evidence="7 8" key="1">
    <citation type="submission" date="2019-02" db="EMBL/GenBank/DDBJ databases">
        <title>Deep-cultivation of Planctomycetes and their phenomic and genomic characterization uncovers novel biology.</title>
        <authorList>
            <person name="Wiegand S."/>
            <person name="Jogler M."/>
            <person name="Boedeker C."/>
            <person name="Pinto D."/>
            <person name="Vollmers J."/>
            <person name="Rivas-Marin E."/>
            <person name="Kohn T."/>
            <person name="Peeters S.H."/>
            <person name="Heuer A."/>
            <person name="Rast P."/>
            <person name="Oberbeckmann S."/>
            <person name="Bunk B."/>
            <person name="Jeske O."/>
            <person name="Meyerdierks A."/>
            <person name="Storesund J.E."/>
            <person name="Kallscheuer N."/>
            <person name="Luecker S."/>
            <person name="Lage O.M."/>
            <person name="Pohl T."/>
            <person name="Merkel B.J."/>
            <person name="Hornburger P."/>
            <person name="Mueller R.-W."/>
            <person name="Bruemmer F."/>
            <person name="Labrenz M."/>
            <person name="Spormann A.M."/>
            <person name="Op den Camp H."/>
            <person name="Overmann J."/>
            <person name="Amann R."/>
            <person name="Jetten M.S.M."/>
            <person name="Mascher T."/>
            <person name="Medema M.H."/>
            <person name="Devos D.P."/>
            <person name="Kaster A.-K."/>
            <person name="Ovreas L."/>
            <person name="Rohde M."/>
            <person name="Galperin M.Y."/>
            <person name="Jogler C."/>
        </authorList>
    </citation>
    <scope>NUCLEOTIDE SEQUENCE [LARGE SCALE GENOMIC DNA]</scope>
    <source>
        <strain evidence="7 8">Pla133</strain>
    </source>
</reference>
<dbReference type="Pfam" id="PF01041">
    <property type="entry name" value="DegT_DnrJ_EryC1"/>
    <property type="match status" value="1"/>
</dbReference>
<dbReference type="InterPro" id="IPR015422">
    <property type="entry name" value="PyrdxlP-dep_Trfase_small"/>
</dbReference>
<dbReference type="Gene3D" id="3.90.1150.10">
    <property type="entry name" value="Aspartate Aminotransferase, domain 1"/>
    <property type="match status" value="1"/>
</dbReference>
<name>A0A518BF88_9BACT</name>
<keyword evidence="7" id="KW-0032">Aminotransferase</keyword>
<accession>A0A518BF88</accession>
<dbReference type="RefSeq" id="WP_419192084.1">
    <property type="nucleotide sequence ID" value="NZ_CP036287.1"/>
</dbReference>
<evidence type="ECO:0000256" key="4">
    <source>
        <dbReference type="PIRSR" id="PIRSR000390-2"/>
    </source>
</evidence>
<feature type="active site" description="Proton acceptor" evidence="3">
    <location>
        <position position="233"/>
    </location>
</feature>
<dbReference type="SUPFAM" id="SSF53383">
    <property type="entry name" value="PLP-dependent transferases"/>
    <property type="match status" value="1"/>
</dbReference>
<protein>
    <submittedName>
        <fullName evidence="7">Aminotransferase</fullName>
        <ecNumber evidence="7">2.6.1.90</ecNumber>
    </submittedName>
</protein>
<evidence type="ECO:0000256" key="6">
    <source>
        <dbReference type="SAM" id="MobiDB-lite"/>
    </source>
</evidence>
<feature type="region of interest" description="Disordered" evidence="6">
    <location>
        <begin position="1"/>
        <end position="48"/>
    </location>
</feature>
<dbReference type="PANTHER" id="PTHR30244">
    <property type="entry name" value="TRANSAMINASE"/>
    <property type="match status" value="1"/>
</dbReference>
<feature type="modified residue" description="N6-(pyridoxal phosphate)lysine" evidence="4">
    <location>
        <position position="233"/>
    </location>
</feature>
<evidence type="ECO:0000256" key="5">
    <source>
        <dbReference type="RuleBase" id="RU004508"/>
    </source>
</evidence>
<dbReference type="EC" id="2.6.1.90" evidence="7"/>
<feature type="compositionally biased region" description="Low complexity" evidence="6">
    <location>
        <begin position="1"/>
        <end position="17"/>
    </location>
</feature>
<dbReference type="PIRSF" id="PIRSF000390">
    <property type="entry name" value="PLP_StrS"/>
    <property type="match status" value="1"/>
</dbReference>
<comment type="similarity">
    <text evidence="2 5">Belongs to the DegT/DnrJ/EryC1 family.</text>
</comment>
<dbReference type="InterPro" id="IPR015421">
    <property type="entry name" value="PyrdxlP-dep_Trfase_major"/>
</dbReference>
<dbReference type="KEGG" id="pbap:Pla133_07130"/>
<sequence>MTGAAGANPGGSAPAGGVDSGANAGREASVAPARDAAPVADALPTADPVPSKDYARQYRALVAELLPELERVLLEEDPVLGPSVAAFESEFAVYVRARHAVGVNSGTDALVLALRGLGVGAGDEVITAANTFVATVHAIRQVGARPVLVDPDPRTMLLDADAAAAAIGPHTRALLPVHLYGRACDGPAFRALAAARDLHLIEDVAQAHGARCADGTPAGSGASAGCFSFHPSKNLGAFGDGGCVTTDSAELTASLERLRNLGKRGKYEVHDVAPNSKLDTLQAAILRVKLRHLEGWIERRGDHAARYAEALADIDELTLPEPGPGRHAWHLYVVRTPRRDELRSWLASRGVKAGLHYPIPPHLQPAHADLGYARGALPVAEALADQVLSLPVSHELEGREIQRVCDALRQFHAL</sequence>
<dbReference type="CDD" id="cd00616">
    <property type="entry name" value="AHBA_syn"/>
    <property type="match status" value="1"/>
</dbReference>
<dbReference type="Proteomes" id="UP000316921">
    <property type="component" value="Chromosome"/>
</dbReference>
<evidence type="ECO:0000256" key="1">
    <source>
        <dbReference type="ARBA" id="ARBA00022898"/>
    </source>
</evidence>
<evidence type="ECO:0000256" key="3">
    <source>
        <dbReference type="PIRSR" id="PIRSR000390-1"/>
    </source>
</evidence>
<keyword evidence="8" id="KW-1185">Reference proteome</keyword>
<evidence type="ECO:0000313" key="8">
    <source>
        <dbReference type="Proteomes" id="UP000316921"/>
    </source>
</evidence>
<dbReference type="GO" id="GO:0000271">
    <property type="term" value="P:polysaccharide biosynthetic process"/>
    <property type="evidence" value="ECO:0007669"/>
    <property type="project" value="TreeGrafter"/>
</dbReference>
<dbReference type="PANTHER" id="PTHR30244:SF36">
    <property type="entry name" value="3-OXO-GLUCOSE-6-PHOSPHATE:GLUTAMATE AMINOTRANSFERASE"/>
    <property type="match status" value="1"/>
</dbReference>
<gene>
    <name evidence="7" type="ORF">Pla133_07130</name>
</gene>
<dbReference type="InterPro" id="IPR015424">
    <property type="entry name" value="PyrdxlP-dep_Trfase"/>
</dbReference>
<organism evidence="7 8">
    <name type="scientific">Engelhardtia mirabilis</name>
    <dbReference type="NCBI Taxonomy" id="2528011"/>
    <lineage>
        <taxon>Bacteria</taxon>
        <taxon>Pseudomonadati</taxon>
        <taxon>Planctomycetota</taxon>
        <taxon>Planctomycetia</taxon>
        <taxon>Planctomycetia incertae sedis</taxon>
        <taxon>Engelhardtia</taxon>
    </lineage>
</organism>
<dbReference type="EMBL" id="CP036287">
    <property type="protein sequence ID" value="QDU65648.1"/>
    <property type="molecule type" value="Genomic_DNA"/>
</dbReference>
<dbReference type="GO" id="GO:0030170">
    <property type="term" value="F:pyridoxal phosphate binding"/>
    <property type="evidence" value="ECO:0007669"/>
    <property type="project" value="TreeGrafter"/>
</dbReference>
<keyword evidence="1 4" id="KW-0663">Pyridoxal phosphate</keyword>
<dbReference type="Gene3D" id="3.40.640.10">
    <property type="entry name" value="Type I PLP-dependent aspartate aminotransferase-like (Major domain)"/>
    <property type="match status" value="1"/>
</dbReference>
<keyword evidence="7" id="KW-0808">Transferase</keyword>